<comment type="caution">
    <text evidence="2">The sequence shown here is derived from an EMBL/GenBank/DDBJ whole genome shotgun (WGS) entry which is preliminary data.</text>
</comment>
<evidence type="ECO:0000313" key="2">
    <source>
        <dbReference type="EMBL" id="GAA2186966.1"/>
    </source>
</evidence>
<name>A0ABN3B413_9MICO</name>
<gene>
    <name evidence="2" type="ORF">GCM10009786_09850</name>
</gene>
<feature type="region of interest" description="Disordered" evidence="1">
    <location>
        <begin position="50"/>
        <end position="71"/>
    </location>
</feature>
<proteinExistence type="predicted"/>
<protein>
    <submittedName>
        <fullName evidence="2">Uncharacterized protein</fullName>
    </submittedName>
</protein>
<sequence>MHGAANQPASQIRGQFGLIEGQLDRFAHALSLGPRRSELPARWAALLRRPAFPAPRNAERPPPRAMRDDGR</sequence>
<accession>A0ABN3B413</accession>
<reference evidence="2 3" key="1">
    <citation type="journal article" date="2019" name="Int. J. Syst. Evol. Microbiol.">
        <title>The Global Catalogue of Microorganisms (GCM) 10K type strain sequencing project: providing services to taxonomists for standard genome sequencing and annotation.</title>
        <authorList>
            <consortium name="The Broad Institute Genomics Platform"/>
            <consortium name="The Broad Institute Genome Sequencing Center for Infectious Disease"/>
            <person name="Wu L."/>
            <person name="Ma J."/>
        </authorList>
    </citation>
    <scope>NUCLEOTIDE SEQUENCE [LARGE SCALE GENOMIC DNA]</scope>
    <source>
        <strain evidence="2 3">JCM 14919</strain>
    </source>
</reference>
<dbReference type="EMBL" id="BAAAOP010000005">
    <property type="protein sequence ID" value="GAA2186966.1"/>
    <property type="molecule type" value="Genomic_DNA"/>
</dbReference>
<evidence type="ECO:0000256" key="1">
    <source>
        <dbReference type="SAM" id="MobiDB-lite"/>
    </source>
</evidence>
<evidence type="ECO:0000313" key="3">
    <source>
        <dbReference type="Proteomes" id="UP001501084"/>
    </source>
</evidence>
<organism evidence="2 3">
    <name type="scientific">Leucobacter alluvii</name>
    <dbReference type="NCBI Taxonomy" id="340321"/>
    <lineage>
        <taxon>Bacteria</taxon>
        <taxon>Bacillati</taxon>
        <taxon>Actinomycetota</taxon>
        <taxon>Actinomycetes</taxon>
        <taxon>Micrococcales</taxon>
        <taxon>Microbacteriaceae</taxon>
        <taxon>Leucobacter</taxon>
    </lineage>
</organism>
<dbReference type="Proteomes" id="UP001501084">
    <property type="component" value="Unassembled WGS sequence"/>
</dbReference>
<feature type="compositionally biased region" description="Basic and acidic residues" evidence="1">
    <location>
        <begin position="57"/>
        <end position="71"/>
    </location>
</feature>
<keyword evidence="3" id="KW-1185">Reference proteome</keyword>